<name>A0A7W6FWS3_9HYPH</name>
<organism evidence="1 2">
    <name type="scientific">Aureimonas phyllosphaerae</name>
    <dbReference type="NCBI Taxonomy" id="1166078"/>
    <lineage>
        <taxon>Bacteria</taxon>
        <taxon>Pseudomonadati</taxon>
        <taxon>Pseudomonadota</taxon>
        <taxon>Alphaproteobacteria</taxon>
        <taxon>Hyphomicrobiales</taxon>
        <taxon>Aurantimonadaceae</taxon>
        <taxon>Aureimonas</taxon>
    </lineage>
</organism>
<gene>
    <name evidence="1" type="ORF">GGR05_003488</name>
</gene>
<evidence type="ECO:0000313" key="1">
    <source>
        <dbReference type="EMBL" id="MBB3937322.1"/>
    </source>
</evidence>
<proteinExistence type="predicted"/>
<sequence>MPVFLTPTTRVEALDHEIETAAALLRDLRYLRDHHAPSADMRAGAPVLAGWSNAVRLVPCLRGKPVGHPTVRDGRDAVTSPLRVVSLDDGYVRTESRFWLLGSPATGVGHA</sequence>
<accession>A0A7W6FWS3</accession>
<dbReference type="RefSeq" id="WP_090964273.1">
    <property type="nucleotide sequence ID" value="NZ_FOOA01000012.1"/>
</dbReference>
<dbReference type="AlphaFoldDB" id="A0A7W6FWS3"/>
<protein>
    <submittedName>
        <fullName evidence="1">Uncharacterized protein</fullName>
    </submittedName>
</protein>
<dbReference type="EMBL" id="JACIDO010000008">
    <property type="protein sequence ID" value="MBB3937322.1"/>
    <property type="molecule type" value="Genomic_DNA"/>
</dbReference>
<dbReference type="OrthoDB" id="7870532at2"/>
<keyword evidence="2" id="KW-1185">Reference proteome</keyword>
<comment type="caution">
    <text evidence="1">The sequence shown here is derived from an EMBL/GenBank/DDBJ whole genome shotgun (WGS) entry which is preliminary data.</text>
</comment>
<dbReference type="Proteomes" id="UP000531216">
    <property type="component" value="Unassembled WGS sequence"/>
</dbReference>
<reference evidence="1 2" key="1">
    <citation type="submission" date="2020-08" db="EMBL/GenBank/DDBJ databases">
        <title>Genomic Encyclopedia of Type Strains, Phase IV (KMG-IV): sequencing the most valuable type-strain genomes for metagenomic binning, comparative biology and taxonomic classification.</title>
        <authorList>
            <person name="Goeker M."/>
        </authorList>
    </citation>
    <scope>NUCLEOTIDE SEQUENCE [LARGE SCALE GENOMIC DNA]</scope>
    <source>
        <strain evidence="1 2">DSM 25024</strain>
    </source>
</reference>
<evidence type="ECO:0000313" key="2">
    <source>
        <dbReference type="Proteomes" id="UP000531216"/>
    </source>
</evidence>